<keyword evidence="3" id="KW-1185">Reference proteome</keyword>
<comment type="caution">
    <text evidence="2">The sequence shown here is derived from an EMBL/GenBank/DDBJ whole genome shotgun (WGS) entry which is preliminary data.</text>
</comment>
<dbReference type="RefSeq" id="WP_131172611.1">
    <property type="nucleotide sequence ID" value="NZ_FXTL01000014.1"/>
</dbReference>
<protein>
    <submittedName>
        <fullName evidence="2">TM0106 family RecB-like putative nuclease</fullName>
    </submittedName>
</protein>
<name>A0A4Q9KJ14_PROTD</name>
<gene>
    <name evidence="2" type="ORF">ET996_11055</name>
</gene>
<dbReference type="NCBIfam" id="TIGR03491">
    <property type="entry name" value="TM0106 family RecB-like putative nuclease"/>
    <property type="match status" value="1"/>
</dbReference>
<proteinExistence type="predicted"/>
<dbReference type="InterPro" id="IPR038720">
    <property type="entry name" value="YprB_RNase_H-like_dom"/>
</dbReference>
<dbReference type="OrthoDB" id="3274988at2"/>
<dbReference type="Proteomes" id="UP000291933">
    <property type="component" value="Unassembled WGS sequence"/>
</dbReference>
<evidence type="ECO:0000259" key="1">
    <source>
        <dbReference type="Pfam" id="PF13482"/>
    </source>
</evidence>
<organism evidence="2 3">
    <name type="scientific">Propioniciclava tarda</name>
    <dbReference type="NCBI Taxonomy" id="433330"/>
    <lineage>
        <taxon>Bacteria</taxon>
        <taxon>Bacillati</taxon>
        <taxon>Actinomycetota</taxon>
        <taxon>Actinomycetes</taxon>
        <taxon>Propionibacteriales</taxon>
        <taxon>Propionibacteriaceae</taxon>
        <taxon>Propioniciclava</taxon>
    </lineage>
</organism>
<accession>A0A4Q9KJ14</accession>
<evidence type="ECO:0000313" key="2">
    <source>
        <dbReference type="EMBL" id="TBT94368.1"/>
    </source>
</evidence>
<reference evidence="2 3" key="1">
    <citation type="submission" date="2019-01" db="EMBL/GenBank/DDBJ databases">
        <title>Lactibacter flavus gen. nov., sp. nov., a novel bacterium of the family Propionibacteriaceae isolated from raw milk and dairy products.</title>
        <authorList>
            <person name="Huptas C."/>
            <person name="Wenning M."/>
            <person name="Breitenwieser F."/>
            <person name="Doll E."/>
            <person name="Von Neubeck M."/>
            <person name="Busse H.-J."/>
            <person name="Scherer S."/>
        </authorList>
    </citation>
    <scope>NUCLEOTIDE SEQUENCE [LARGE SCALE GENOMIC DNA]</scope>
    <source>
        <strain evidence="2 3">DSM 22130</strain>
    </source>
</reference>
<feature type="domain" description="YprB ribonuclease H-like" evidence="1">
    <location>
        <begin position="359"/>
        <end position="542"/>
    </location>
</feature>
<dbReference type="EMBL" id="SDMR01000014">
    <property type="protein sequence ID" value="TBT94368.1"/>
    <property type="molecule type" value="Genomic_DNA"/>
</dbReference>
<evidence type="ECO:0000313" key="3">
    <source>
        <dbReference type="Proteomes" id="UP000291933"/>
    </source>
</evidence>
<dbReference type="InterPro" id="IPR019993">
    <property type="entry name" value="RecB_nuclease_TM0106_put"/>
</dbReference>
<dbReference type="Pfam" id="PF13482">
    <property type="entry name" value="RNase_H_2"/>
    <property type="match status" value="1"/>
</dbReference>
<dbReference type="AlphaFoldDB" id="A0A4Q9KJ14"/>
<sequence>MTQPFVLDAYAARSCELKTLHAFTPGLEAPRREAPLPAFFHDPDAVEADVFGRLLASGASAIDLRPLRGTPSDEQEAAALRALDEGYDLIIGALLPRDWDAHRAGRPSVLLKVADGYVPVLVKFHRVQEACSPDAAPLSYSLLDDPLTRREFPGRRFRMSRSKAALQVAHQWRLLQATGRAASEPIVGLIGTERLTPPDAEDRHQHLVITWIDLNADGLLERYDVEHAERVRLASGALDGTDVAPDPVIHRECPYCVWLDRCSALLPADDLSLRIGKAPLDPQEVRALRSLGVRSVGDLADADLDALLLDFLPRVTRDGAEDRLRLIQRRARLIASGAELERTTAGSVELGEHELEIDLDIETSAKDHAYLWGFHVDDRASGRREYRAFARFEPMDAAAERELAAEAFAWLREVTAGRDAAVYHYSEYEMLRLHRLASGLRERGQGELADWAEGFAEEHFVDLFGVVRQHFFGANGLGLKVVASAGAGFGWRDESPGGLASQGWFDDAVGAASDAARAAARTRVLEYNEDDVLATWHLRRWVRSLD</sequence>